<reference evidence="1 2" key="1">
    <citation type="submission" date="2018-12" db="EMBL/GenBank/DDBJ databases">
        <title>Flammeovirga pectinis sp. nov., isolated from the gut of the Korean scallop, Patinopecten yessoensis.</title>
        <authorList>
            <person name="Bae J.-W."/>
            <person name="Jeong Y.-S."/>
            <person name="Kang W."/>
        </authorList>
    </citation>
    <scope>NUCLEOTIDE SEQUENCE [LARGE SCALE GENOMIC DNA]</scope>
    <source>
        <strain evidence="1 2">L12M1</strain>
    </source>
</reference>
<gene>
    <name evidence="1" type="ORF">EI427_21590</name>
</gene>
<dbReference type="Proteomes" id="UP000267268">
    <property type="component" value="Chromosome 2"/>
</dbReference>
<keyword evidence="2" id="KW-1185">Reference proteome</keyword>
<dbReference type="AlphaFoldDB" id="A0A3S9P9C9"/>
<proteinExistence type="predicted"/>
<organism evidence="1 2">
    <name type="scientific">Flammeovirga pectinis</name>
    <dbReference type="NCBI Taxonomy" id="2494373"/>
    <lineage>
        <taxon>Bacteria</taxon>
        <taxon>Pseudomonadati</taxon>
        <taxon>Bacteroidota</taxon>
        <taxon>Cytophagia</taxon>
        <taxon>Cytophagales</taxon>
        <taxon>Flammeovirgaceae</taxon>
        <taxon>Flammeovirga</taxon>
    </lineage>
</organism>
<protein>
    <submittedName>
        <fullName evidence="1">Uncharacterized protein</fullName>
    </submittedName>
</protein>
<evidence type="ECO:0000313" key="2">
    <source>
        <dbReference type="Proteomes" id="UP000267268"/>
    </source>
</evidence>
<accession>A0A3S9P9C9</accession>
<name>A0A3S9P9C9_9BACT</name>
<evidence type="ECO:0000313" key="1">
    <source>
        <dbReference type="EMBL" id="AZQ64821.1"/>
    </source>
</evidence>
<sequence>MIQKFKNNQKIYNLVYVVSDISGSSMRGTFSSLKAMKRFTKDLTIDQYNTYTDNGSKKGILVVSSGSYDNIKEHFSTWNHEDFHSYTEEFGLFPNKNIMRSILAYINGILQMMKIFRNGKTQKLNVH</sequence>
<dbReference type="KEGG" id="fll:EI427_21590"/>
<dbReference type="EMBL" id="CP034563">
    <property type="protein sequence ID" value="AZQ64821.1"/>
    <property type="molecule type" value="Genomic_DNA"/>
</dbReference>
<dbReference type="OrthoDB" id="9849245at2"/>
<dbReference type="RefSeq" id="WP_126618916.1">
    <property type="nucleotide sequence ID" value="NZ_CP034563.1"/>
</dbReference>